<evidence type="ECO:0000256" key="8">
    <source>
        <dbReference type="HAMAP-Rule" id="MF_02078"/>
    </source>
</evidence>
<evidence type="ECO:0000313" key="11">
    <source>
        <dbReference type="Proteomes" id="UP000031189"/>
    </source>
</evidence>
<dbReference type="PANTHER" id="PTHR47019">
    <property type="entry name" value="LIPID II FLIPPASE MURJ"/>
    <property type="match status" value="1"/>
</dbReference>
<feature type="transmembrane region" description="Helical" evidence="8">
    <location>
        <begin position="156"/>
        <end position="177"/>
    </location>
</feature>
<dbReference type="EMBL" id="JWHR01000064">
    <property type="protein sequence ID" value="KHS57827.1"/>
    <property type="molecule type" value="Genomic_DNA"/>
</dbReference>
<evidence type="ECO:0000256" key="4">
    <source>
        <dbReference type="ARBA" id="ARBA00022960"/>
    </source>
</evidence>
<dbReference type="PIRSF" id="PIRSF002869">
    <property type="entry name" value="MviN"/>
    <property type="match status" value="1"/>
</dbReference>
<keyword evidence="8 9" id="KW-0813">Transport</keyword>
<dbReference type="OrthoDB" id="9804143at2"/>
<keyword evidence="11" id="KW-1185">Reference proteome</keyword>
<dbReference type="AlphaFoldDB" id="A0A0B3W609"/>
<dbReference type="GO" id="GO:0034204">
    <property type="term" value="P:lipid translocation"/>
    <property type="evidence" value="ECO:0007669"/>
    <property type="project" value="TreeGrafter"/>
</dbReference>
<dbReference type="UniPathway" id="UPA00219"/>
<feature type="transmembrane region" description="Helical" evidence="8">
    <location>
        <begin position="407"/>
        <end position="424"/>
    </location>
</feature>
<comment type="similarity">
    <text evidence="8 9">Belongs to the MurJ/MviN family.</text>
</comment>
<comment type="caution">
    <text evidence="10">The sequence shown here is derived from an EMBL/GenBank/DDBJ whole genome shotgun (WGS) entry which is preliminary data.</text>
</comment>
<comment type="pathway">
    <text evidence="8">Cell wall biogenesis; peptidoglycan biosynthesis.</text>
</comment>
<feature type="transmembrane region" description="Helical" evidence="8">
    <location>
        <begin position="382"/>
        <end position="401"/>
    </location>
</feature>
<feature type="transmembrane region" description="Helical" evidence="8">
    <location>
        <begin position="306"/>
        <end position="328"/>
    </location>
</feature>
<accession>A0A0B3W609</accession>
<organism evidence="10 11">
    <name type="scientific">Terrisporobacter othiniensis</name>
    <dbReference type="NCBI Taxonomy" id="1577792"/>
    <lineage>
        <taxon>Bacteria</taxon>
        <taxon>Bacillati</taxon>
        <taxon>Bacillota</taxon>
        <taxon>Clostridia</taxon>
        <taxon>Peptostreptococcales</taxon>
        <taxon>Peptostreptococcaceae</taxon>
        <taxon>Terrisporobacter</taxon>
    </lineage>
</organism>
<comment type="function">
    <text evidence="8 9">Involved in peptidoglycan biosynthesis. Transports lipid-linked peptidoglycan precursors from the inner to the outer leaflet of the cytoplasmic membrane.</text>
</comment>
<dbReference type="Proteomes" id="UP000031189">
    <property type="component" value="Unassembled WGS sequence"/>
</dbReference>
<sequence>MSKLARATFGLMVATIIAKILGFGRELVLAAGYGTSIYSDSYVTAMNIPQVIFAIIGSTLATVLIPMYMEVHSEKGEERSLKFINNVFNLVVIACIVLSILGFIFTEQIVNVFAVGYEGKALEVAINFTRITILGIVFTGLSYVMTSYLQIKNDFIMPGLSSVPKNVIIIVATLLSIKHGPYLMIWGTLIGMASEFLFQLPYAIKAGYKYVPIIDIKDKYIKKMAWLIMPVLIGVAVNQVNTLVDRTLASTLPVGTVSALNYSNKLTSFVIAIFITSISSVIYPILSQLSSENNKERFTSSVIKSINCVIILVLPITVGTIVLALPIVRVLFERGAFDANATYLTALALAMYSIGMVAYGLRDVLGKIFYSLQDTKTPMVNGVIAMAMNMIMDVVFIKFWGLAGLTLATSLSSMACIMLLFRSLKKKIGYFGQDKIVGATAKSLVASLIMGAVAYYSYHYMIRFTHTGGETEFVVLMVAVTLAAAVYGGLIMLFKVDEIRIVTDVVKRRLKKSN</sequence>
<dbReference type="NCBIfam" id="TIGR01695">
    <property type="entry name" value="murJ_mviN"/>
    <property type="match status" value="1"/>
</dbReference>
<comment type="subcellular location">
    <subcellularLocation>
        <location evidence="1 8">Cell membrane</location>
        <topology evidence="1 8">Multi-pass membrane protein</topology>
    </subcellularLocation>
</comment>
<evidence type="ECO:0000256" key="7">
    <source>
        <dbReference type="ARBA" id="ARBA00023136"/>
    </source>
</evidence>
<keyword evidence="6 8" id="KW-1133">Transmembrane helix</keyword>
<dbReference type="RefSeq" id="WP_039679109.1">
    <property type="nucleotide sequence ID" value="NZ_JWHR01000064.1"/>
</dbReference>
<dbReference type="InterPro" id="IPR051050">
    <property type="entry name" value="Lipid_II_flippase_MurJ/MviN"/>
</dbReference>
<evidence type="ECO:0000256" key="6">
    <source>
        <dbReference type="ARBA" id="ARBA00022989"/>
    </source>
</evidence>
<feature type="transmembrane region" description="Helical" evidence="8">
    <location>
        <begin position="125"/>
        <end position="144"/>
    </location>
</feature>
<dbReference type="GO" id="GO:0015648">
    <property type="term" value="F:lipid-linked peptidoglycan transporter activity"/>
    <property type="evidence" value="ECO:0007669"/>
    <property type="project" value="UniProtKB-UniRule"/>
</dbReference>
<dbReference type="PANTHER" id="PTHR47019:SF1">
    <property type="entry name" value="LIPID II FLIPPASE MURJ"/>
    <property type="match status" value="1"/>
</dbReference>
<evidence type="ECO:0000256" key="2">
    <source>
        <dbReference type="ARBA" id="ARBA00022475"/>
    </source>
</evidence>
<evidence type="ECO:0000256" key="5">
    <source>
        <dbReference type="ARBA" id="ARBA00022984"/>
    </source>
</evidence>
<keyword evidence="5 8" id="KW-0573">Peptidoglycan synthesis</keyword>
<evidence type="ECO:0000313" key="10">
    <source>
        <dbReference type="EMBL" id="KHS57827.1"/>
    </source>
</evidence>
<dbReference type="GO" id="GO:0009252">
    <property type="term" value="P:peptidoglycan biosynthetic process"/>
    <property type="evidence" value="ECO:0007669"/>
    <property type="project" value="UniProtKB-UniRule"/>
</dbReference>
<reference evidence="10 11" key="1">
    <citation type="submission" date="2014-12" db="EMBL/GenBank/DDBJ databases">
        <title>Draft genome sequence of Terrisporobacter sp. 08-306576, isolated from the blood culture of a bacteremia patient.</title>
        <authorList>
            <person name="Lund L.C."/>
            <person name="Sydenham T.V."/>
            <person name="Hogh S.V."/>
            <person name="Skov M.N."/>
            <person name="Kemp M."/>
            <person name="Justesen U.S."/>
        </authorList>
    </citation>
    <scope>NUCLEOTIDE SEQUENCE [LARGE SCALE GENOMIC DNA]</scope>
    <source>
        <strain evidence="10 11">08-306576</strain>
    </source>
</reference>
<proteinExistence type="inferred from homology"/>
<evidence type="ECO:0000256" key="1">
    <source>
        <dbReference type="ARBA" id="ARBA00004651"/>
    </source>
</evidence>
<feature type="transmembrane region" description="Helical" evidence="8">
    <location>
        <begin position="183"/>
        <end position="204"/>
    </location>
</feature>
<dbReference type="CDD" id="cd13123">
    <property type="entry name" value="MATE_MurJ_like"/>
    <property type="match status" value="1"/>
</dbReference>
<gene>
    <name evidence="8" type="primary">murJ</name>
    <name evidence="10" type="ORF">QX51_06630</name>
</gene>
<dbReference type="STRING" id="1577792.QX51_06630"/>
<dbReference type="GO" id="GO:0071555">
    <property type="term" value="P:cell wall organization"/>
    <property type="evidence" value="ECO:0007669"/>
    <property type="project" value="UniProtKB-UniRule"/>
</dbReference>
<name>A0A0B3W609_9FIRM</name>
<dbReference type="InterPro" id="IPR004268">
    <property type="entry name" value="MurJ"/>
</dbReference>
<evidence type="ECO:0000256" key="9">
    <source>
        <dbReference type="PIRNR" id="PIRNR002869"/>
    </source>
</evidence>
<feature type="transmembrane region" description="Helical" evidence="8">
    <location>
        <begin position="473"/>
        <end position="494"/>
    </location>
</feature>
<feature type="transmembrane region" description="Helical" evidence="8">
    <location>
        <begin position="340"/>
        <end position="361"/>
    </location>
</feature>
<feature type="transmembrane region" description="Helical" evidence="8">
    <location>
        <begin position="225"/>
        <end position="244"/>
    </location>
</feature>
<feature type="transmembrane region" description="Helical" evidence="8">
    <location>
        <begin position="266"/>
        <end position="286"/>
    </location>
</feature>
<feature type="transmembrane region" description="Helical" evidence="8">
    <location>
        <begin position="436"/>
        <end position="458"/>
    </location>
</feature>
<dbReference type="GO" id="GO:0008360">
    <property type="term" value="P:regulation of cell shape"/>
    <property type="evidence" value="ECO:0007669"/>
    <property type="project" value="UniProtKB-UniRule"/>
</dbReference>
<protein>
    <recommendedName>
        <fullName evidence="8">Probable lipid II flippase MurJ</fullName>
    </recommendedName>
</protein>
<evidence type="ECO:0000256" key="3">
    <source>
        <dbReference type="ARBA" id="ARBA00022692"/>
    </source>
</evidence>
<feature type="transmembrane region" description="Helical" evidence="8">
    <location>
        <begin position="83"/>
        <end position="105"/>
    </location>
</feature>
<keyword evidence="3 8" id="KW-0812">Transmembrane</keyword>
<dbReference type="GO" id="GO:0005886">
    <property type="term" value="C:plasma membrane"/>
    <property type="evidence" value="ECO:0007669"/>
    <property type="project" value="UniProtKB-SubCell"/>
</dbReference>
<dbReference type="PRINTS" id="PR01806">
    <property type="entry name" value="VIRFACTRMVIN"/>
</dbReference>
<dbReference type="HAMAP" id="MF_02078">
    <property type="entry name" value="MurJ_MviN"/>
    <property type="match status" value="1"/>
</dbReference>
<keyword evidence="8 9" id="KW-0961">Cell wall biogenesis/degradation</keyword>
<feature type="transmembrane region" description="Helical" evidence="8">
    <location>
        <begin position="46"/>
        <end position="71"/>
    </location>
</feature>
<keyword evidence="7 8" id="KW-0472">Membrane</keyword>
<keyword evidence="2 8" id="KW-1003">Cell membrane</keyword>
<keyword evidence="4 8" id="KW-0133">Cell shape</keyword>
<dbReference type="Pfam" id="PF03023">
    <property type="entry name" value="MurJ"/>
    <property type="match status" value="1"/>
</dbReference>